<protein>
    <submittedName>
        <fullName evidence="2">RH51119p</fullName>
    </submittedName>
</protein>
<name>C0HDP6_DROME</name>
<dbReference type="AlphaFoldDB" id="C0HDP6"/>
<proteinExistence type="evidence at transcript level"/>
<reference evidence="2" key="1">
    <citation type="submission" date="2009-02" db="EMBL/GenBank/DDBJ databases">
        <authorList>
            <person name="Carlson J."/>
            <person name="Booth B."/>
            <person name="Frise E."/>
            <person name="Park S."/>
            <person name="Wan K."/>
            <person name="Yu C."/>
            <person name="Celniker S."/>
        </authorList>
    </citation>
    <scope>NUCLEOTIDE SEQUENCE</scope>
    <source>
        <strain evidence="2">Berkeley</strain>
    </source>
</reference>
<gene>
    <name evidence="2" type="primary">CG30415-RA</name>
</gene>
<feature type="non-terminal residue" evidence="2">
    <location>
        <position position="1"/>
    </location>
</feature>
<evidence type="ECO:0000256" key="1">
    <source>
        <dbReference type="SAM" id="MobiDB-lite"/>
    </source>
</evidence>
<dbReference type="EMBL" id="BT060452">
    <property type="protein sequence ID" value="ACN23229.1"/>
    <property type="molecule type" value="mRNA"/>
</dbReference>
<evidence type="ECO:0000313" key="2">
    <source>
        <dbReference type="EMBL" id="ACN23229.1"/>
    </source>
</evidence>
<accession>C0HDP6</accession>
<sequence>AHSCLLFVSCEFHDYHGRQSCCRETRWTPHALPIHFLREDSPIPHQALHQEPMDLALLLHCGRGLRARVLQDQQAGQLAREQEGMGRIAGQGARRAPLGGQ</sequence>
<feature type="region of interest" description="Disordered" evidence="1">
    <location>
        <begin position="79"/>
        <end position="101"/>
    </location>
</feature>
<organism evidence="2">
    <name type="scientific">Drosophila melanogaster</name>
    <name type="common">Fruit fly</name>
    <dbReference type="NCBI Taxonomy" id="7227"/>
    <lineage>
        <taxon>Eukaryota</taxon>
        <taxon>Metazoa</taxon>
        <taxon>Ecdysozoa</taxon>
        <taxon>Arthropoda</taxon>
        <taxon>Hexapoda</taxon>
        <taxon>Insecta</taxon>
        <taxon>Pterygota</taxon>
        <taxon>Neoptera</taxon>
        <taxon>Endopterygota</taxon>
        <taxon>Diptera</taxon>
        <taxon>Brachycera</taxon>
        <taxon>Muscomorpha</taxon>
        <taxon>Ephydroidea</taxon>
        <taxon>Drosophilidae</taxon>
        <taxon>Drosophila</taxon>
        <taxon>Sophophora</taxon>
    </lineage>
</organism>